<dbReference type="GO" id="GO:0003755">
    <property type="term" value="F:peptidyl-prolyl cis-trans isomerase activity"/>
    <property type="evidence" value="ECO:0007669"/>
    <property type="project" value="UniProtKB-KW"/>
</dbReference>
<feature type="compositionally biased region" description="Basic and acidic residues" evidence="6">
    <location>
        <begin position="364"/>
        <end position="373"/>
    </location>
</feature>
<comment type="catalytic activity">
    <reaction evidence="1 5">
        <text>[protein]-peptidylproline (omega=180) = [protein]-peptidylproline (omega=0)</text>
        <dbReference type="Rhea" id="RHEA:16237"/>
        <dbReference type="Rhea" id="RHEA-COMP:10747"/>
        <dbReference type="Rhea" id="RHEA-COMP:10748"/>
        <dbReference type="ChEBI" id="CHEBI:83833"/>
        <dbReference type="ChEBI" id="CHEBI:83834"/>
        <dbReference type="EC" id="5.2.1.8"/>
    </reaction>
</comment>
<feature type="compositionally biased region" description="Polar residues" evidence="6">
    <location>
        <begin position="341"/>
        <end position="363"/>
    </location>
</feature>
<feature type="region of interest" description="Disordered" evidence="6">
    <location>
        <begin position="146"/>
        <end position="177"/>
    </location>
</feature>
<dbReference type="EMBL" id="JAEFBK010000004">
    <property type="protein sequence ID" value="KAG7617276.1"/>
    <property type="molecule type" value="Genomic_DNA"/>
</dbReference>
<dbReference type="PANTHER" id="PTHR43811">
    <property type="entry name" value="FKBP-TYPE PEPTIDYL-PROLYL CIS-TRANS ISOMERASE FKPA"/>
    <property type="match status" value="1"/>
</dbReference>
<evidence type="ECO:0000256" key="2">
    <source>
        <dbReference type="ARBA" id="ARBA00013194"/>
    </source>
</evidence>
<evidence type="ECO:0000256" key="3">
    <source>
        <dbReference type="ARBA" id="ARBA00023110"/>
    </source>
</evidence>
<dbReference type="Pfam" id="PF00254">
    <property type="entry name" value="FKBP_C"/>
    <property type="match status" value="1"/>
</dbReference>
<dbReference type="PANTHER" id="PTHR43811:SF19">
    <property type="entry name" value="39 KDA FK506-BINDING NUCLEAR PROTEIN"/>
    <property type="match status" value="1"/>
</dbReference>
<feature type="compositionally biased region" description="Polar residues" evidence="6">
    <location>
        <begin position="393"/>
        <end position="408"/>
    </location>
</feature>
<dbReference type="InterPro" id="IPR041232">
    <property type="entry name" value="NPL"/>
</dbReference>
<feature type="non-terminal residue" evidence="8">
    <location>
        <position position="519"/>
    </location>
</feature>
<evidence type="ECO:0000256" key="1">
    <source>
        <dbReference type="ARBA" id="ARBA00000971"/>
    </source>
</evidence>
<evidence type="ECO:0000259" key="7">
    <source>
        <dbReference type="PROSITE" id="PS50059"/>
    </source>
</evidence>
<keyword evidence="9" id="KW-1185">Reference proteome</keyword>
<evidence type="ECO:0000256" key="5">
    <source>
        <dbReference type="PROSITE-ProRule" id="PRU00277"/>
    </source>
</evidence>
<dbReference type="FunFam" id="3.10.50.40:FF:000006">
    <property type="entry name" value="Peptidyl-prolyl cis-trans isomerase"/>
    <property type="match status" value="1"/>
</dbReference>
<feature type="domain" description="PPIase FKBP-type" evidence="7">
    <location>
        <begin position="431"/>
        <end position="519"/>
    </location>
</feature>
<accession>A0A8T2E2E0</accession>
<feature type="region of interest" description="Disordered" evidence="6">
    <location>
        <begin position="204"/>
        <end position="408"/>
    </location>
</feature>
<organism evidence="8 9">
    <name type="scientific">Arabidopsis thaliana x Arabidopsis arenosa</name>
    <dbReference type="NCBI Taxonomy" id="1240361"/>
    <lineage>
        <taxon>Eukaryota</taxon>
        <taxon>Viridiplantae</taxon>
        <taxon>Streptophyta</taxon>
        <taxon>Embryophyta</taxon>
        <taxon>Tracheophyta</taxon>
        <taxon>Spermatophyta</taxon>
        <taxon>Magnoliopsida</taxon>
        <taxon>eudicotyledons</taxon>
        <taxon>Gunneridae</taxon>
        <taxon>Pentapetalae</taxon>
        <taxon>rosids</taxon>
        <taxon>malvids</taxon>
        <taxon>Brassicales</taxon>
        <taxon>Brassicaceae</taxon>
        <taxon>Camelineae</taxon>
        <taxon>Arabidopsis</taxon>
    </lineage>
</organism>
<dbReference type="EC" id="5.2.1.8" evidence="2 5"/>
<sequence length="519" mass="56954">VEISRNRFNLDIKLVCKKPSIRVLVCRNKVAASIPRSNLAEKMGFWGLEVKPGKPQAYNPKNEQGKIHVTQATLGTGLSKEKSVIQCSIGDKAPIALCSLLPNKIECCPLNLEFDDDDEPVEFTVTGDRSIHLSGFLEYYQDDEDDYEHDEDDSDGIDVGESEEDDSCEYDSEEDEQLDEFEDFLDSNLERYRNAAAPKSGVIIEEIEDEEKPAKDNKAKQTKKKSQASEGENAKKQIVAIEGAHVPVLESEDEDEDGLPIPKGKSSEVENASGEKMVVDNDEQGSNKKRKAKAAEQDDGQESANKSKKKKNQKEKKKGENVLNEEAGQVQTGNVLKKQDISQISSNTKAQDGTANNAMSESSKTPDKSAEKKTKNKKKKKPSEEAAEISGTVEKQTPADSKSSQVRTYPNGLIVEELSMGKPNGKRADPGKTVSVRYIGKLQKNGKIFDSNIGKSPFKFRLGIGSVIKGWDVGVNGMRVGDKRKLTIPPSMGYGAKGAGGQIPPNAWLTFDVELINVQ</sequence>
<comment type="caution">
    <text evidence="8">The sequence shown here is derived from an EMBL/GenBank/DDBJ whole genome shotgun (WGS) entry which is preliminary data.</text>
</comment>
<keyword evidence="3 5" id="KW-0697">Rotamase</keyword>
<dbReference type="Pfam" id="PF17800">
    <property type="entry name" value="NPL"/>
    <property type="match status" value="1"/>
</dbReference>
<dbReference type="PROSITE" id="PS50059">
    <property type="entry name" value="FKBP_PPIASE"/>
    <property type="match status" value="1"/>
</dbReference>
<evidence type="ECO:0000256" key="4">
    <source>
        <dbReference type="ARBA" id="ARBA00023235"/>
    </source>
</evidence>
<proteinExistence type="predicted"/>
<reference evidence="8 9" key="1">
    <citation type="submission" date="2020-12" db="EMBL/GenBank/DDBJ databases">
        <title>Concerted genomic and epigenomic changes stabilize Arabidopsis allopolyploids.</title>
        <authorList>
            <person name="Chen Z."/>
        </authorList>
    </citation>
    <scope>NUCLEOTIDE SEQUENCE [LARGE SCALE GENOMIC DNA]</scope>
    <source>
        <strain evidence="8">Allo738</strain>
        <tissue evidence="8">Leaf</tissue>
    </source>
</reference>
<evidence type="ECO:0000256" key="6">
    <source>
        <dbReference type="SAM" id="MobiDB-lite"/>
    </source>
</evidence>
<keyword evidence="4 5" id="KW-0413">Isomerase</keyword>
<dbReference type="PIRSF" id="PIRSF001473">
    <property type="entry name" value="FK506-bp_FPR3"/>
    <property type="match status" value="1"/>
</dbReference>
<gene>
    <name evidence="8" type="ORF">ISN45_At04g026610</name>
</gene>
<evidence type="ECO:0000313" key="8">
    <source>
        <dbReference type="EMBL" id="KAG7617276.1"/>
    </source>
</evidence>
<dbReference type="AlphaFoldDB" id="A0A8T2E2E0"/>
<dbReference type="InterPro" id="IPR001179">
    <property type="entry name" value="PPIase_FKBP_dom"/>
</dbReference>
<feature type="compositionally biased region" description="Basic residues" evidence="6">
    <location>
        <begin position="306"/>
        <end position="316"/>
    </location>
</feature>
<dbReference type="GO" id="GO:0005730">
    <property type="term" value="C:nucleolus"/>
    <property type="evidence" value="ECO:0007669"/>
    <property type="project" value="TreeGrafter"/>
</dbReference>
<name>A0A8T2E2E0_9BRAS</name>
<protein>
    <recommendedName>
        <fullName evidence="2 5">peptidylprolyl isomerase</fullName>
        <ecNumber evidence="2 5">5.2.1.8</ecNumber>
    </recommendedName>
</protein>
<dbReference type="Proteomes" id="UP000694240">
    <property type="component" value="Chromosome 4"/>
</dbReference>
<evidence type="ECO:0000313" key="9">
    <source>
        <dbReference type="Proteomes" id="UP000694240"/>
    </source>
</evidence>
<dbReference type="InterPro" id="IPR023566">
    <property type="entry name" value="PPIase_Fpr3/Fpr4-like"/>
</dbReference>